<dbReference type="PANTHER" id="PTHR30576">
    <property type="entry name" value="COLANIC BIOSYNTHESIS UDP-GLUCOSE LIPID CARRIER TRANSFERASE"/>
    <property type="match status" value="1"/>
</dbReference>
<dbReference type="Gene3D" id="3.40.50.720">
    <property type="entry name" value="NAD(P)-binding Rossmann-like Domain"/>
    <property type="match status" value="1"/>
</dbReference>
<evidence type="ECO:0000256" key="2">
    <source>
        <dbReference type="ARBA" id="ARBA00006464"/>
    </source>
</evidence>
<keyword evidence="10" id="KW-1185">Reference proteome</keyword>
<keyword evidence="3 9" id="KW-0808">Transferase</keyword>
<dbReference type="Pfam" id="PF13727">
    <property type="entry name" value="CoA_binding_3"/>
    <property type="match status" value="1"/>
</dbReference>
<evidence type="ECO:0000256" key="6">
    <source>
        <dbReference type="ARBA" id="ARBA00023136"/>
    </source>
</evidence>
<proteinExistence type="inferred from homology"/>
<evidence type="ECO:0000256" key="4">
    <source>
        <dbReference type="ARBA" id="ARBA00022692"/>
    </source>
</evidence>
<dbReference type="PANTHER" id="PTHR30576:SF0">
    <property type="entry name" value="UNDECAPRENYL-PHOSPHATE N-ACETYLGALACTOSAMINYL 1-PHOSPHATE TRANSFERASE-RELATED"/>
    <property type="match status" value="1"/>
</dbReference>
<evidence type="ECO:0000259" key="8">
    <source>
        <dbReference type="Pfam" id="PF02397"/>
    </source>
</evidence>
<feature type="transmembrane region" description="Helical" evidence="7">
    <location>
        <begin position="37"/>
        <end position="60"/>
    </location>
</feature>
<dbReference type="Pfam" id="PF02397">
    <property type="entry name" value="Bac_transf"/>
    <property type="match status" value="1"/>
</dbReference>
<dbReference type="EMBL" id="CP021235">
    <property type="protein sequence ID" value="ARS37721.1"/>
    <property type="molecule type" value="Genomic_DNA"/>
</dbReference>
<dbReference type="GO" id="GO:0016020">
    <property type="term" value="C:membrane"/>
    <property type="evidence" value="ECO:0007669"/>
    <property type="project" value="UniProtKB-SubCell"/>
</dbReference>
<dbReference type="NCBIfam" id="TIGR03023">
    <property type="entry name" value="WcaJ_sugtrans"/>
    <property type="match status" value="1"/>
</dbReference>
<dbReference type="AlphaFoldDB" id="A0A1X9YY66"/>
<evidence type="ECO:0000313" key="10">
    <source>
        <dbReference type="Proteomes" id="UP000266292"/>
    </source>
</evidence>
<keyword evidence="5 7" id="KW-1133">Transmembrane helix</keyword>
<evidence type="ECO:0000256" key="7">
    <source>
        <dbReference type="SAM" id="Phobius"/>
    </source>
</evidence>
<comment type="subcellular location">
    <subcellularLocation>
        <location evidence="1">Membrane</location>
        <topology evidence="1">Multi-pass membrane protein</topology>
    </subcellularLocation>
</comment>
<sequence length="457" mass="52827">MPVRYSKYIKLIHIIGDVAAIAISIGAAFALDSTKEQPSYLISLLCSLLGWFICTVLLGTYHIYRTTTRIRVVVTALKALLLYVVLLEAGLNISGTQFIERHTLVYHYCVLVGLIVLWRISVTTALRIYRREGYNLRKVIIAGHNEMAQELKHFFKAHPEFGYKFLGSFHNNTDTNDRQYIGKISDIEEFVKKNEVDEVYCCPFDLTREETSWLINFADNNLLRVKFLPEPGSYTHQQFKIDFYDILPVLIVRSIPLDDAINQFFKRSFDIVFSLTIITLLLSWLLPVLALLIKLNSKGPVLFKQVRSGLDNKPFYCFKLRTMYVNTRSNSQLAKRGDSRITPIGAFLRKTSLDELPQFFNVLLGQMSIVGPRPHMLKADEEYAMVAEKYKVRHFVKPGITGLSQVRGYRGDTTETYQVRGRIRLDIFYLENWSFYLDLKIIFYTVYNVIKGDKHAF</sequence>
<dbReference type="GO" id="GO:0016780">
    <property type="term" value="F:phosphotransferase activity, for other substituted phosphate groups"/>
    <property type="evidence" value="ECO:0007669"/>
    <property type="project" value="TreeGrafter"/>
</dbReference>
<dbReference type="InterPro" id="IPR017473">
    <property type="entry name" value="Undecaprenyl-P_gluc_Ptfrase"/>
</dbReference>
<evidence type="ECO:0000256" key="1">
    <source>
        <dbReference type="ARBA" id="ARBA00004141"/>
    </source>
</evidence>
<dbReference type="NCBIfam" id="TIGR03025">
    <property type="entry name" value="EPS_sugtrans"/>
    <property type="match status" value="1"/>
</dbReference>
<dbReference type="InterPro" id="IPR003362">
    <property type="entry name" value="Bact_transf"/>
</dbReference>
<comment type="similarity">
    <text evidence="2">Belongs to the bacterial sugar transferase family.</text>
</comment>
<dbReference type="KEGG" id="pact:CA264_04570"/>
<keyword evidence="4 7" id="KW-0812">Transmembrane</keyword>
<keyword evidence="6 7" id="KW-0472">Membrane</keyword>
<organism evidence="9 10">
    <name type="scientific">Pontibacter actiniarum</name>
    <dbReference type="NCBI Taxonomy" id="323450"/>
    <lineage>
        <taxon>Bacteria</taxon>
        <taxon>Pseudomonadati</taxon>
        <taxon>Bacteroidota</taxon>
        <taxon>Cytophagia</taxon>
        <taxon>Cytophagales</taxon>
        <taxon>Hymenobacteraceae</taxon>
        <taxon>Pontibacter</taxon>
    </lineage>
</organism>
<accession>A0A1X9YY66</accession>
<feature type="domain" description="Bacterial sugar transferase" evidence="8">
    <location>
        <begin position="266"/>
        <end position="451"/>
    </location>
</feature>
<protein>
    <submittedName>
        <fullName evidence="9">Undecaprenyl-phosphate glucose phosphotransferase</fullName>
    </submittedName>
</protein>
<name>A0A1X9YY66_9BACT</name>
<evidence type="ECO:0000256" key="5">
    <source>
        <dbReference type="ARBA" id="ARBA00022989"/>
    </source>
</evidence>
<dbReference type="OrthoDB" id="9808602at2"/>
<dbReference type="InterPro" id="IPR017475">
    <property type="entry name" value="EPS_sugar_tfrase"/>
</dbReference>
<feature type="transmembrane region" description="Helical" evidence="7">
    <location>
        <begin position="271"/>
        <end position="293"/>
    </location>
</feature>
<feature type="transmembrane region" description="Helical" evidence="7">
    <location>
        <begin position="72"/>
        <end position="93"/>
    </location>
</feature>
<evidence type="ECO:0000313" key="9">
    <source>
        <dbReference type="EMBL" id="ARS37721.1"/>
    </source>
</evidence>
<feature type="transmembrane region" description="Helical" evidence="7">
    <location>
        <begin position="12"/>
        <end position="31"/>
    </location>
</feature>
<dbReference type="Proteomes" id="UP000266292">
    <property type="component" value="Chromosome"/>
</dbReference>
<dbReference type="STRING" id="709015.GCA_000472485_00911"/>
<evidence type="ECO:0000256" key="3">
    <source>
        <dbReference type="ARBA" id="ARBA00022679"/>
    </source>
</evidence>
<feature type="transmembrane region" description="Helical" evidence="7">
    <location>
        <begin position="105"/>
        <end position="129"/>
    </location>
</feature>
<gene>
    <name evidence="9" type="ORF">CA264_04570</name>
</gene>
<reference evidence="10" key="1">
    <citation type="submission" date="2017-05" db="EMBL/GenBank/DDBJ databases">
        <authorList>
            <person name="Ray J."/>
            <person name="Price M."/>
            <person name="Deutschbauer A."/>
        </authorList>
    </citation>
    <scope>NUCLEOTIDE SEQUENCE [LARGE SCALE GENOMIC DNA]</scope>
    <source>
        <strain evidence="10">DSM 19842</strain>
    </source>
</reference>